<dbReference type="Gene3D" id="3.30.110.170">
    <property type="entry name" value="Protein of unknown function (DUF541), domain 1"/>
    <property type="match status" value="1"/>
</dbReference>
<keyword evidence="1" id="KW-0732">Signal</keyword>
<dbReference type="Gene3D" id="3.30.70.2970">
    <property type="entry name" value="Protein of unknown function (DUF541), domain 2"/>
    <property type="match status" value="1"/>
</dbReference>
<evidence type="ECO:0000313" key="2">
    <source>
        <dbReference type="EMBL" id="PJJ30851.1"/>
    </source>
</evidence>
<evidence type="ECO:0008006" key="4">
    <source>
        <dbReference type="Google" id="ProtNLM"/>
    </source>
</evidence>
<organism evidence="2 3">
    <name type="scientific">[Clostridium] celerecrescens 18A</name>
    <dbReference type="NCBI Taxonomy" id="1286362"/>
    <lineage>
        <taxon>Bacteria</taxon>
        <taxon>Bacillati</taxon>
        <taxon>Bacillota</taxon>
        <taxon>Clostridia</taxon>
        <taxon>Lachnospirales</taxon>
        <taxon>Lachnospiraceae</taxon>
        <taxon>Lacrimispora</taxon>
    </lineage>
</organism>
<dbReference type="OrthoDB" id="9785192at2"/>
<dbReference type="PROSITE" id="PS51257">
    <property type="entry name" value="PROKAR_LIPOPROTEIN"/>
    <property type="match status" value="1"/>
</dbReference>
<dbReference type="PANTHER" id="PTHR34387:SF2">
    <property type="entry name" value="SLR1258 PROTEIN"/>
    <property type="match status" value="1"/>
</dbReference>
<feature type="chain" id="PRO_5014805805" description="Secreted protein" evidence="1">
    <location>
        <begin position="25"/>
        <end position="250"/>
    </location>
</feature>
<dbReference type="GO" id="GO:0006974">
    <property type="term" value="P:DNA damage response"/>
    <property type="evidence" value="ECO:0007669"/>
    <property type="project" value="TreeGrafter"/>
</dbReference>
<dbReference type="AlphaFoldDB" id="A0A2M8ZBL6"/>
<dbReference type="EMBL" id="PGET01000001">
    <property type="protein sequence ID" value="PJJ30851.1"/>
    <property type="molecule type" value="Genomic_DNA"/>
</dbReference>
<dbReference type="InterPro" id="IPR052022">
    <property type="entry name" value="26kDa_periplasmic_antigen"/>
</dbReference>
<dbReference type="RefSeq" id="WP_100307051.1">
    <property type="nucleotide sequence ID" value="NZ_PGET01000001.1"/>
</dbReference>
<gene>
    <name evidence="2" type="ORF">H171_4468</name>
</gene>
<protein>
    <recommendedName>
        <fullName evidence="4">Secreted protein</fullName>
    </recommendedName>
</protein>
<evidence type="ECO:0000256" key="1">
    <source>
        <dbReference type="SAM" id="SignalP"/>
    </source>
</evidence>
<accession>A0A2M8ZBL6</accession>
<dbReference type="Proteomes" id="UP000231092">
    <property type="component" value="Unassembled WGS sequence"/>
</dbReference>
<dbReference type="Pfam" id="PF04402">
    <property type="entry name" value="SIMPL"/>
    <property type="match status" value="1"/>
</dbReference>
<comment type="caution">
    <text evidence="2">The sequence shown here is derived from an EMBL/GenBank/DDBJ whole genome shotgun (WGS) entry which is preliminary data.</text>
</comment>
<dbReference type="PANTHER" id="PTHR34387">
    <property type="entry name" value="SLR1258 PROTEIN"/>
    <property type="match status" value="1"/>
</dbReference>
<evidence type="ECO:0000313" key="3">
    <source>
        <dbReference type="Proteomes" id="UP000231092"/>
    </source>
</evidence>
<reference evidence="2 3" key="1">
    <citation type="submission" date="2017-11" db="EMBL/GenBank/DDBJ databases">
        <title>Understudied soil microbes with underappreciated capabilities: Untangling the Clostridium saccharolyticum group.</title>
        <authorList>
            <person name="Leschine S."/>
        </authorList>
    </citation>
    <scope>NUCLEOTIDE SEQUENCE [LARGE SCALE GENOMIC DNA]</scope>
    <source>
        <strain evidence="2 3">18A</strain>
    </source>
</reference>
<sequence>MRKMNKPLAAALIAAAVLSMTACAQTGTASVPGANVTTISNKDTNTIQVSSTEGVKVVPDMAQVNFAVLSQAGDPKTCQEKNSGDTSNVIEFLKKSGIDEKSIQTSSYGLEPMYDWNNSGQQITGYQMRTSITVSDLPLDQVGTMLSSSVEAGINCIDSVNYLSSKYDDNYREALKKAVEAAKVKAEAIAAASGVTLDGIAHIEEMNTYPNIRYSASVAKEDAAAGVKSVVVEPGQIGVEAQVTVTYRVK</sequence>
<feature type="signal peptide" evidence="1">
    <location>
        <begin position="1"/>
        <end position="24"/>
    </location>
</feature>
<proteinExistence type="predicted"/>
<name>A0A2M8ZBL6_9FIRM</name>
<dbReference type="InterPro" id="IPR007497">
    <property type="entry name" value="SIMPL/DUF541"/>
</dbReference>